<sequence>MANITDAEFEMKAMNAVRSRYQQLSLDQLHVARLSWAADGSVNAEVIVDPPDGRRFEVGIKMEGAAGVAVVSMMRIDPPQSM</sequence>
<dbReference type="EMBL" id="JABEND010000002">
    <property type="protein sequence ID" value="NNG34928.1"/>
    <property type="molecule type" value="Genomic_DNA"/>
</dbReference>
<accession>A0A849A745</accession>
<protein>
    <submittedName>
        <fullName evidence="1">Uncharacterized protein</fullName>
    </submittedName>
</protein>
<dbReference type="RefSeq" id="WP_171198589.1">
    <property type="nucleotide sequence ID" value="NZ_JABEND010000002.1"/>
</dbReference>
<dbReference type="AlphaFoldDB" id="A0A849A745"/>
<organism evidence="1 2">
    <name type="scientific">Nakamurella aerolata</name>
    <dbReference type="NCBI Taxonomy" id="1656892"/>
    <lineage>
        <taxon>Bacteria</taxon>
        <taxon>Bacillati</taxon>
        <taxon>Actinomycetota</taxon>
        <taxon>Actinomycetes</taxon>
        <taxon>Nakamurellales</taxon>
        <taxon>Nakamurellaceae</taxon>
        <taxon>Nakamurella</taxon>
    </lineage>
</organism>
<evidence type="ECO:0000313" key="1">
    <source>
        <dbReference type="EMBL" id="NNG34928.1"/>
    </source>
</evidence>
<keyword evidence="2" id="KW-1185">Reference proteome</keyword>
<evidence type="ECO:0000313" key="2">
    <source>
        <dbReference type="Proteomes" id="UP000562984"/>
    </source>
</evidence>
<proteinExistence type="predicted"/>
<reference evidence="1 2" key="1">
    <citation type="submission" date="2020-05" db="EMBL/GenBank/DDBJ databases">
        <title>Nakamurella sp. DB0629 isolated from air conditioner.</title>
        <authorList>
            <person name="Kim D.H."/>
            <person name="Kim D.-U."/>
        </authorList>
    </citation>
    <scope>NUCLEOTIDE SEQUENCE [LARGE SCALE GENOMIC DNA]</scope>
    <source>
        <strain evidence="1 2">DB0629</strain>
    </source>
</reference>
<comment type="caution">
    <text evidence="1">The sequence shown here is derived from an EMBL/GenBank/DDBJ whole genome shotgun (WGS) entry which is preliminary data.</text>
</comment>
<name>A0A849A745_9ACTN</name>
<gene>
    <name evidence="1" type="ORF">HKD39_04180</name>
</gene>
<dbReference type="Proteomes" id="UP000562984">
    <property type="component" value="Unassembled WGS sequence"/>
</dbReference>